<reference evidence="10 11" key="1">
    <citation type="submission" date="2014-02" db="EMBL/GenBank/DDBJ databases">
        <title>Diversity of Thermotogales isolates from hydrothermal vents.</title>
        <authorList>
            <person name="Haverkamp T.H.A."/>
            <person name="Lossouarn J."/>
            <person name="Geslin C."/>
            <person name="Nesbo C.L."/>
        </authorList>
    </citation>
    <scope>NUCLEOTIDE SEQUENCE [LARGE SCALE GENOMIC DNA]</scope>
    <source>
        <strain evidence="10 11">431</strain>
    </source>
</reference>
<feature type="domain" description="Type II secretion system protein GspF" evidence="9">
    <location>
        <begin position="265"/>
        <end position="385"/>
    </location>
</feature>
<keyword evidence="3" id="KW-1003">Cell membrane</keyword>
<evidence type="ECO:0000259" key="9">
    <source>
        <dbReference type="Pfam" id="PF00482"/>
    </source>
</evidence>
<dbReference type="PRINTS" id="PR00812">
    <property type="entry name" value="BCTERIALGSPF"/>
</dbReference>
<dbReference type="Gene3D" id="1.20.81.30">
    <property type="entry name" value="Type II secretion system (T2SS), domain F"/>
    <property type="match status" value="2"/>
</dbReference>
<dbReference type="RefSeq" id="WP_012057947.1">
    <property type="nucleotide sequence ID" value="NZ_CP007389.1"/>
</dbReference>
<feature type="transmembrane region" description="Helical" evidence="8">
    <location>
        <begin position="216"/>
        <end position="234"/>
    </location>
</feature>
<dbReference type="EMBL" id="CP007389">
    <property type="protein sequence ID" value="APT74619.1"/>
    <property type="molecule type" value="Genomic_DNA"/>
</dbReference>
<dbReference type="Proteomes" id="UP000185490">
    <property type="component" value="Chromosome"/>
</dbReference>
<comment type="subcellular location">
    <subcellularLocation>
        <location evidence="1">Cell membrane</location>
        <topology evidence="1">Multi-pass membrane protein</topology>
    </subcellularLocation>
</comment>
<dbReference type="PANTHER" id="PTHR30012">
    <property type="entry name" value="GENERAL SECRETION PATHWAY PROTEIN"/>
    <property type="match status" value="1"/>
</dbReference>
<feature type="coiled-coil region" evidence="7">
    <location>
        <begin position="5"/>
        <end position="34"/>
    </location>
</feature>
<name>A0ABN4UYX9_9BACT</name>
<keyword evidence="6 8" id="KW-0472">Membrane</keyword>
<evidence type="ECO:0000256" key="2">
    <source>
        <dbReference type="ARBA" id="ARBA00005745"/>
    </source>
</evidence>
<keyword evidence="11" id="KW-1185">Reference proteome</keyword>
<evidence type="ECO:0000256" key="7">
    <source>
        <dbReference type="SAM" id="Coils"/>
    </source>
</evidence>
<dbReference type="PANTHER" id="PTHR30012:SF0">
    <property type="entry name" value="TYPE II SECRETION SYSTEM PROTEIN F-RELATED"/>
    <property type="match status" value="1"/>
</dbReference>
<accession>A0ABN4UYX9</accession>
<dbReference type="InterPro" id="IPR042094">
    <property type="entry name" value="T2SS_GspF_sf"/>
</dbReference>
<evidence type="ECO:0000256" key="8">
    <source>
        <dbReference type="SAM" id="Phobius"/>
    </source>
</evidence>
<keyword evidence="7" id="KW-0175">Coiled coil</keyword>
<gene>
    <name evidence="10" type="ORF">BW47_09215</name>
</gene>
<keyword evidence="4 8" id="KW-0812">Transmembrane</keyword>
<feature type="transmembrane region" description="Helical" evidence="8">
    <location>
        <begin position="368"/>
        <end position="388"/>
    </location>
</feature>
<evidence type="ECO:0000256" key="4">
    <source>
        <dbReference type="ARBA" id="ARBA00022692"/>
    </source>
</evidence>
<evidence type="ECO:0000313" key="11">
    <source>
        <dbReference type="Proteomes" id="UP000185490"/>
    </source>
</evidence>
<proteinExistence type="inferred from homology"/>
<evidence type="ECO:0000256" key="3">
    <source>
        <dbReference type="ARBA" id="ARBA00022475"/>
    </source>
</evidence>
<feature type="domain" description="Type II secretion system protein GspF" evidence="9">
    <location>
        <begin position="64"/>
        <end position="187"/>
    </location>
</feature>
<evidence type="ECO:0000313" key="10">
    <source>
        <dbReference type="EMBL" id="APT74619.1"/>
    </source>
</evidence>
<dbReference type="InterPro" id="IPR003004">
    <property type="entry name" value="GspF/PilC"/>
</dbReference>
<comment type="similarity">
    <text evidence="2">Belongs to the GSP F family.</text>
</comment>
<keyword evidence="5 8" id="KW-1133">Transmembrane helix</keyword>
<organism evidence="10 11">
    <name type="scientific">Thermosipho melanesiensis</name>
    <dbReference type="NCBI Taxonomy" id="46541"/>
    <lineage>
        <taxon>Bacteria</taxon>
        <taxon>Thermotogati</taxon>
        <taxon>Thermotogota</taxon>
        <taxon>Thermotogae</taxon>
        <taxon>Thermotogales</taxon>
        <taxon>Fervidobacteriaceae</taxon>
        <taxon>Thermosipho</taxon>
    </lineage>
</organism>
<dbReference type="Pfam" id="PF00482">
    <property type="entry name" value="T2SSF"/>
    <property type="match status" value="2"/>
</dbReference>
<feature type="transmembrane region" description="Helical" evidence="8">
    <location>
        <begin position="163"/>
        <end position="186"/>
    </location>
</feature>
<evidence type="ECO:0000256" key="5">
    <source>
        <dbReference type="ARBA" id="ARBA00022989"/>
    </source>
</evidence>
<protein>
    <submittedName>
        <fullName evidence="10">Type II secretion system protein F</fullName>
    </submittedName>
</protein>
<dbReference type="InterPro" id="IPR018076">
    <property type="entry name" value="T2SS_GspF_dom"/>
</dbReference>
<sequence>MKFEYQAYNKDMQKVKGEIEAANLQEALSKLKLNGLSVVDIREAKIRKEFKNIFGIPLKDIVFFTRQLETMIKAGLRLREAIHILSNQEIFSKRFRKVLLNVVNELDVGTSLTDAFKKQGVFDNVFINMLKAGEEGGVLEETLEKLSNYYENLNRTQQQVKSAMVYPIFILSFAVIVVLVISLFILPKLFMVFGNIPTSGLISTLVRLNKLLTENGFLVAVFSILLFSGIFLFLKTEYGKKLKDFVGNLFPPIRKLREKITFERFSRTFGVLVGSGVSIIDSLEMAARASNNRKFISKIKNVEEKVKSGNSLKQALKSEKVFPQIIYEMIGTGEETGKLEVVMEKVADFFDDQIQQDTKKLLSMLEPVMIAFVGLFIAFLAYAMYSTIFQMQSTFGG</sequence>
<evidence type="ECO:0000256" key="1">
    <source>
        <dbReference type="ARBA" id="ARBA00004651"/>
    </source>
</evidence>
<evidence type="ECO:0000256" key="6">
    <source>
        <dbReference type="ARBA" id="ARBA00023136"/>
    </source>
</evidence>